<comment type="caution">
    <text evidence="6">The sequence shown here is derived from an EMBL/GenBank/DDBJ whole genome shotgun (WGS) entry which is preliminary data.</text>
</comment>
<name>A0A6D2IAA0_9BRAS</name>
<organism evidence="6 7">
    <name type="scientific">Microthlaspi erraticum</name>
    <dbReference type="NCBI Taxonomy" id="1685480"/>
    <lineage>
        <taxon>Eukaryota</taxon>
        <taxon>Viridiplantae</taxon>
        <taxon>Streptophyta</taxon>
        <taxon>Embryophyta</taxon>
        <taxon>Tracheophyta</taxon>
        <taxon>Spermatophyta</taxon>
        <taxon>Magnoliopsida</taxon>
        <taxon>eudicotyledons</taxon>
        <taxon>Gunneridae</taxon>
        <taxon>Pentapetalae</taxon>
        <taxon>rosids</taxon>
        <taxon>malvids</taxon>
        <taxon>Brassicales</taxon>
        <taxon>Brassicaceae</taxon>
        <taxon>Coluteocarpeae</taxon>
        <taxon>Microthlaspi</taxon>
    </lineage>
</organism>
<dbReference type="InterPro" id="IPR014720">
    <property type="entry name" value="dsRBD_dom"/>
</dbReference>
<evidence type="ECO:0000256" key="3">
    <source>
        <dbReference type="PROSITE-ProRule" id="PRU00266"/>
    </source>
</evidence>
<accession>A0A6D2IAA0</accession>
<dbReference type="CDD" id="cd00048">
    <property type="entry name" value="DSRM_SF"/>
    <property type="match status" value="1"/>
</dbReference>
<evidence type="ECO:0000256" key="4">
    <source>
        <dbReference type="SAM" id="MobiDB-lite"/>
    </source>
</evidence>
<dbReference type="PANTHER" id="PTHR46031:SF37">
    <property type="entry name" value="DRBM DOMAIN-CONTAINING PROTEIN"/>
    <property type="match status" value="1"/>
</dbReference>
<dbReference type="Gene3D" id="3.30.160.20">
    <property type="match status" value="2"/>
</dbReference>
<feature type="region of interest" description="Disordered" evidence="4">
    <location>
        <begin position="295"/>
        <end position="329"/>
    </location>
</feature>
<feature type="compositionally biased region" description="Polar residues" evidence="4">
    <location>
        <begin position="1"/>
        <end position="29"/>
    </location>
</feature>
<gene>
    <name evidence="6" type="ORF">MERR_LOCUS14084</name>
</gene>
<dbReference type="OrthoDB" id="1109269at2759"/>
<evidence type="ECO:0000256" key="2">
    <source>
        <dbReference type="ARBA" id="ARBA00022884"/>
    </source>
</evidence>
<keyword evidence="7" id="KW-1185">Reference proteome</keyword>
<keyword evidence="2 3" id="KW-0694">RNA-binding</keyword>
<dbReference type="PROSITE" id="PS50137">
    <property type="entry name" value="DS_RBD"/>
    <property type="match status" value="2"/>
</dbReference>
<dbReference type="Proteomes" id="UP000467841">
    <property type="component" value="Unassembled WGS sequence"/>
</dbReference>
<dbReference type="AlphaFoldDB" id="A0A6D2IAA0"/>
<dbReference type="Pfam" id="PF00035">
    <property type="entry name" value="dsrm"/>
    <property type="match status" value="2"/>
</dbReference>
<keyword evidence="1" id="KW-0677">Repeat</keyword>
<proteinExistence type="predicted"/>
<evidence type="ECO:0000256" key="1">
    <source>
        <dbReference type="ARBA" id="ARBA00022737"/>
    </source>
</evidence>
<evidence type="ECO:0000313" key="6">
    <source>
        <dbReference type="EMBL" id="CAA7026849.1"/>
    </source>
</evidence>
<evidence type="ECO:0000259" key="5">
    <source>
        <dbReference type="PROSITE" id="PS50137"/>
    </source>
</evidence>
<dbReference type="EMBL" id="CACVBM020001052">
    <property type="protein sequence ID" value="CAA7026849.1"/>
    <property type="molecule type" value="Genomic_DNA"/>
</dbReference>
<sequence length="329" mass="36130">MVNATLTPSQSPSRSGDEYLNSQSSTSAPPTGVVETLMHKNDLQTYCQRLGMPLPAYQTEVQGYAHAPRFKASVCVGKSIFTSQNTFSNRKPAEQDVAKIALECLLKEDEANATNLRVHLRQLIIQDKTHCKMIMDDFLGKLKIKYVYETVQVDGMPPGPPLFASSLVVNGFHYKGSASKSKKEAEKRAARIAILSFLDDPTHGALISKVIKSKCNENHGDPGVLFDNQGGAGHPSEAVGFPRCSCAHLPRTSPPFSGPQQPGINFRAAAQTGSQQISVPRWTVPPAAQNLAYDTISSKRIRENENKEPNKRFRAEDKHSGCSYSRSEW</sequence>
<dbReference type="SMART" id="SM00358">
    <property type="entry name" value="DSRM"/>
    <property type="match status" value="2"/>
</dbReference>
<feature type="domain" description="DRBM" evidence="5">
    <location>
        <begin position="38"/>
        <end position="107"/>
    </location>
</feature>
<dbReference type="PANTHER" id="PTHR46031">
    <property type="match status" value="1"/>
</dbReference>
<feature type="compositionally biased region" description="Basic and acidic residues" evidence="4">
    <location>
        <begin position="300"/>
        <end position="320"/>
    </location>
</feature>
<evidence type="ECO:0000313" key="7">
    <source>
        <dbReference type="Proteomes" id="UP000467841"/>
    </source>
</evidence>
<feature type="region of interest" description="Disordered" evidence="4">
    <location>
        <begin position="1"/>
        <end position="32"/>
    </location>
</feature>
<reference evidence="6" key="1">
    <citation type="submission" date="2020-01" db="EMBL/GenBank/DDBJ databases">
        <authorList>
            <person name="Mishra B."/>
        </authorList>
    </citation>
    <scope>NUCLEOTIDE SEQUENCE [LARGE SCALE GENOMIC DNA]</scope>
</reference>
<protein>
    <recommendedName>
        <fullName evidence="5">DRBM domain-containing protein</fullName>
    </recommendedName>
</protein>
<dbReference type="SUPFAM" id="SSF54768">
    <property type="entry name" value="dsRNA-binding domain-like"/>
    <property type="match status" value="2"/>
</dbReference>
<dbReference type="GO" id="GO:0003723">
    <property type="term" value="F:RNA binding"/>
    <property type="evidence" value="ECO:0007669"/>
    <property type="project" value="UniProtKB-UniRule"/>
</dbReference>
<feature type="domain" description="DRBM" evidence="5">
    <location>
        <begin position="130"/>
        <end position="199"/>
    </location>
</feature>